<evidence type="ECO:0000313" key="3">
    <source>
        <dbReference type="Proteomes" id="UP000055024"/>
    </source>
</evidence>
<comment type="caution">
    <text evidence="2">The sequence shown here is derived from an EMBL/GenBank/DDBJ whole genome shotgun (WGS) entry which is preliminary data.</text>
</comment>
<protein>
    <submittedName>
        <fullName evidence="2">Uncharacterized protein</fullName>
    </submittedName>
</protein>
<dbReference type="Proteomes" id="UP000055024">
    <property type="component" value="Unassembled WGS sequence"/>
</dbReference>
<keyword evidence="1" id="KW-0812">Transmembrane</keyword>
<keyword evidence="1" id="KW-0472">Membrane</keyword>
<reference evidence="2 3" key="1">
    <citation type="submission" date="2015-01" db="EMBL/GenBank/DDBJ databases">
        <title>Evolution of Trichinella species and genotypes.</title>
        <authorList>
            <person name="Korhonen P.K."/>
            <person name="Edoardo P."/>
            <person name="Giuseppe L.R."/>
            <person name="Gasser R.B."/>
        </authorList>
    </citation>
    <scope>NUCLEOTIDE SEQUENCE [LARGE SCALE GENOMIC DNA]</scope>
    <source>
        <strain evidence="2">ISS1029</strain>
    </source>
</reference>
<proteinExistence type="predicted"/>
<feature type="transmembrane region" description="Helical" evidence="1">
    <location>
        <begin position="104"/>
        <end position="124"/>
    </location>
</feature>
<evidence type="ECO:0000256" key="1">
    <source>
        <dbReference type="SAM" id="Phobius"/>
    </source>
</evidence>
<organism evidence="2 3">
    <name type="scientific">Trichinella zimbabwensis</name>
    <dbReference type="NCBI Taxonomy" id="268475"/>
    <lineage>
        <taxon>Eukaryota</taxon>
        <taxon>Metazoa</taxon>
        <taxon>Ecdysozoa</taxon>
        <taxon>Nematoda</taxon>
        <taxon>Enoplea</taxon>
        <taxon>Dorylaimia</taxon>
        <taxon>Trichinellida</taxon>
        <taxon>Trichinellidae</taxon>
        <taxon>Trichinella</taxon>
    </lineage>
</organism>
<accession>A0A0V1HCY1</accession>
<feature type="non-terminal residue" evidence="2">
    <location>
        <position position="1"/>
    </location>
</feature>
<dbReference type="OrthoDB" id="10596735at2759"/>
<feature type="transmembrane region" description="Helical" evidence="1">
    <location>
        <begin position="49"/>
        <end position="69"/>
    </location>
</feature>
<dbReference type="AlphaFoldDB" id="A0A0V1HCY1"/>
<keyword evidence="3" id="KW-1185">Reference proteome</keyword>
<dbReference type="EMBL" id="JYDP01000085">
    <property type="protein sequence ID" value="KRZ08507.1"/>
    <property type="molecule type" value="Genomic_DNA"/>
</dbReference>
<feature type="transmembrane region" description="Helical" evidence="1">
    <location>
        <begin position="75"/>
        <end position="92"/>
    </location>
</feature>
<evidence type="ECO:0000313" key="2">
    <source>
        <dbReference type="EMBL" id="KRZ08507.1"/>
    </source>
</evidence>
<keyword evidence="1" id="KW-1133">Transmembrane helix</keyword>
<name>A0A0V1HCY1_9BILA</name>
<sequence>LLPGNAISASPLLLQKSRVLFVLNHCSEQCPEKSTSRCRCRRRRFVSKVYFCLPASLTVDFLLVVHFSTFPSEKLCVFPFLISTQIIFHIIFKNSPSLQAQNVLKFVANFVPFIFCFTCLLSIAQTFNNGTVLLDNKPALHNFGRHPLSPRKTMSGSRIERSFA</sequence>
<gene>
    <name evidence="2" type="ORF">T11_3585</name>
</gene>